<evidence type="ECO:0000313" key="5">
    <source>
        <dbReference type="Proteomes" id="UP000703269"/>
    </source>
</evidence>
<dbReference type="AlphaFoldDB" id="A0A9P3LC61"/>
<proteinExistence type="predicted"/>
<keyword evidence="2" id="KW-0472">Membrane</keyword>
<accession>A0A9P3LC61</accession>
<reference evidence="4 5" key="1">
    <citation type="submission" date="2021-08" db="EMBL/GenBank/DDBJ databases">
        <title>Draft Genome Sequence of Phanerochaete sordida strain YK-624.</title>
        <authorList>
            <person name="Mori T."/>
            <person name="Dohra H."/>
            <person name="Suzuki T."/>
            <person name="Kawagishi H."/>
            <person name="Hirai H."/>
        </authorList>
    </citation>
    <scope>NUCLEOTIDE SEQUENCE [LARGE SCALE GENOMIC DNA]</scope>
    <source>
        <strain evidence="4 5">YK-624</strain>
    </source>
</reference>
<evidence type="ECO:0000256" key="2">
    <source>
        <dbReference type="SAM" id="Phobius"/>
    </source>
</evidence>
<feature type="domain" description="DUF6535" evidence="3">
    <location>
        <begin position="18"/>
        <end position="200"/>
    </location>
</feature>
<dbReference type="Pfam" id="PF20153">
    <property type="entry name" value="DUF6535"/>
    <property type="match status" value="1"/>
</dbReference>
<evidence type="ECO:0000313" key="4">
    <source>
        <dbReference type="EMBL" id="GJE90176.1"/>
    </source>
</evidence>
<keyword evidence="5" id="KW-1185">Reference proteome</keyword>
<feature type="transmembrane region" description="Helical" evidence="2">
    <location>
        <begin position="114"/>
        <end position="135"/>
    </location>
</feature>
<keyword evidence="2" id="KW-1133">Transmembrane helix</keyword>
<evidence type="ECO:0000256" key="1">
    <source>
        <dbReference type="SAM" id="MobiDB-lite"/>
    </source>
</evidence>
<feature type="transmembrane region" description="Helical" evidence="2">
    <location>
        <begin position="203"/>
        <end position="226"/>
    </location>
</feature>
<sequence length="986" mass="109447">MERGEKKANGLQASQDGWTSVEQRMDTKDNIVMKGYSEDIDSLLVLDGLFSAVVTGFVVGSVSMLQEDSAQTSAQLLAGISIQLSSLRLTPPYLNSTMPAPTIPRFQPSSSARWINSLWFISLILSLASALLGILTKQWIREYLQWNNPIASARENVLLREIRAEAWYEWHATAVISSVPVLLEIAVILFTCGLAVFVWTLDLVVAVVVTICVALFLLLIIILTLLPAFCKHCPYKSPTAWAVTRLIRWLSRSHELVTGALARVSRLPKADTFDLLSVLTTEYPVVSHYNSHFEKIHSITYLRPDTPFSWRSRDLRGARSRALQSSSGGGGTANSNAIILRELQLELGPANDFLQLYVGADVIAAPGICFPEGDHPSAFVFDTYSSVVAEADLLFKSLVHFVMELPGSTDALQYVAQCSREICPPLTCIQGYVGLSDDVFLAELALDGAFINLTICYMLSRLDSTGPGYMGPLYRHPVLTSLGQDPDSPTIATPILNALQCYCMGEELPRGASCAFLPPYDDSDSREYEESNIHISQYTVLSYVLVYRFKSLISLMLHPNVLDKLPDGHPVANLLYRRAEWLLAALHLVTLQWEPALLLRRRCRRDCAVVLADTFNMIMQSTRRTQFNSVFSGLHTHLLSRLSICKYPMRWASSDRLSLELEPETSDGSATELSANWLTLAIEYSHVPIPDMSEDDLSLFAQLVNQALMRVHDLEPAQIDNICDLMASTLVDAKCLDDDAHFQMLHELWATQLVDTGSLRPEEDPIVVVIFIQSPDSLVRLLHALKVDGEAGSGVLGDRLVDILVVTHGVTLESSEDDDTSAGQTTNAVLKTTQLIAQWSLDMPEYSKEWHSLFAWLGRYWLDAVHETVPTILADAARSVSEDVPKVLERMASNLRVAAKNDWETCDSEGAVSAWLHGLFHVRSPDGADKQRQIVDGPAEALFTCCRDALASLLDAIHDVVEIRDFSSPLVDEMHAIRERINSWDS</sequence>
<dbReference type="OrthoDB" id="3219854at2759"/>
<gene>
    <name evidence="4" type="ORF">PsYK624_063020</name>
</gene>
<dbReference type="InterPro" id="IPR045338">
    <property type="entry name" value="DUF6535"/>
</dbReference>
<protein>
    <recommendedName>
        <fullName evidence="3">DUF6535 domain-containing protein</fullName>
    </recommendedName>
</protein>
<feature type="transmembrane region" description="Helical" evidence="2">
    <location>
        <begin position="43"/>
        <end position="64"/>
    </location>
</feature>
<feature type="compositionally biased region" description="Polar residues" evidence="1">
    <location>
        <begin position="11"/>
        <end position="20"/>
    </location>
</feature>
<comment type="caution">
    <text evidence="4">The sequence shown here is derived from an EMBL/GenBank/DDBJ whole genome shotgun (WGS) entry which is preliminary data.</text>
</comment>
<feature type="transmembrane region" description="Helical" evidence="2">
    <location>
        <begin position="170"/>
        <end position="197"/>
    </location>
</feature>
<name>A0A9P3LC61_9APHY</name>
<organism evidence="4 5">
    <name type="scientific">Phanerochaete sordida</name>
    <dbReference type="NCBI Taxonomy" id="48140"/>
    <lineage>
        <taxon>Eukaryota</taxon>
        <taxon>Fungi</taxon>
        <taxon>Dikarya</taxon>
        <taxon>Basidiomycota</taxon>
        <taxon>Agaricomycotina</taxon>
        <taxon>Agaricomycetes</taxon>
        <taxon>Polyporales</taxon>
        <taxon>Phanerochaetaceae</taxon>
        <taxon>Phanerochaete</taxon>
    </lineage>
</organism>
<keyword evidence="2" id="KW-0812">Transmembrane</keyword>
<dbReference type="EMBL" id="BPQB01000015">
    <property type="protein sequence ID" value="GJE90176.1"/>
    <property type="molecule type" value="Genomic_DNA"/>
</dbReference>
<feature type="region of interest" description="Disordered" evidence="1">
    <location>
        <begin position="1"/>
        <end position="20"/>
    </location>
</feature>
<dbReference type="Proteomes" id="UP000703269">
    <property type="component" value="Unassembled WGS sequence"/>
</dbReference>
<evidence type="ECO:0000259" key="3">
    <source>
        <dbReference type="Pfam" id="PF20153"/>
    </source>
</evidence>